<evidence type="ECO:0000313" key="4">
    <source>
        <dbReference type="Proteomes" id="UP000660262"/>
    </source>
</evidence>
<accession>A0A830HVB6</accession>
<sequence length="319" mass="34823">MTPTLSTTTTTTCSTPASLTTKVNRFLVGVFDDTVLKPEDIPGLAEANLSKLKLHGDVTTKIQLLGEFFKQNANSDDFAKWLTNDIGIQDQWSQKVARAFARRTEGEVMSKATECTPVTNLASMASAVVSKTFMQEPLRTDQLQPKMVPGIGPKSVEYLIKEGVDSVCVLMGHYLAMGRDDAMFKKFLVESGCDPGNLSKHEVINSFRQKSDLFVSSDDGIVTTAGKEQRPGGLPRVMEEGDDDEGTSNTKANLHATRFNEDHANGKHSTVTNVNVDVGGFSVGMMMGIFGTILALILAVYFRLMAQHQDVHFSSQLPH</sequence>
<feature type="region of interest" description="Disordered" evidence="1">
    <location>
        <begin position="224"/>
        <end position="249"/>
    </location>
</feature>
<proteinExistence type="predicted"/>
<dbReference type="EMBL" id="BNJQ01000024">
    <property type="protein sequence ID" value="GHP09391.1"/>
    <property type="molecule type" value="Genomic_DNA"/>
</dbReference>
<feature type="transmembrane region" description="Helical" evidence="2">
    <location>
        <begin position="278"/>
        <end position="302"/>
    </location>
</feature>
<dbReference type="Gene3D" id="1.10.150.40">
    <property type="entry name" value="Barrier-to-autointegration factor, BAF"/>
    <property type="match status" value="1"/>
</dbReference>
<evidence type="ECO:0000313" key="3">
    <source>
        <dbReference type="EMBL" id="GHP09391.1"/>
    </source>
</evidence>
<protein>
    <submittedName>
        <fullName evidence="3">Uncharacterized protein</fullName>
    </submittedName>
</protein>
<dbReference type="Proteomes" id="UP000660262">
    <property type="component" value="Unassembled WGS sequence"/>
</dbReference>
<evidence type="ECO:0000256" key="1">
    <source>
        <dbReference type="SAM" id="MobiDB-lite"/>
    </source>
</evidence>
<name>A0A830HVB6_9CHLO</name>
<dbReference type="InterPro" id="IPR004122">
    <property type="entry name" value="BAF_prot"/>
</dbReference>
<comment type="caution">
    <text evidence="3">The sequence shown here is derived from an EMBL/GenBank/DDBJ whole genome shotgun (WGS) entry which is preliminary data.</text>
</comment>
<keyword evidence="4" id="KW-1185">Reference proteome</keyword>
<keyword evidence="2" id="KW-1133">Transmembrane helix</keyword>
<gene>
    <name evidence="3" type="ORF">PPROV_000812600</name>
</gene>
<dbReference type="GO" id="GO:0003677">
    <property type="term" value="F:DNA binding"/>
    <property type="evidence" value="ECO:0007669"/>
    <property type="project" value="InterPro"/>
</dbReference>
<organism evidence="3 4">
    <name type="scientific">Pycnococcus provasolii</name>
    <dbReference type="NCBI Taxonomy" id="41880"/>
    <lineage>
        <taxon>Eukaryota</taxon>
        <taxon>Viridiplantae</taxon>
        <taxon>Chlorophyta</taxon>
        <taxon>Pseudoscourfieldiophyceae</taxon>
        <taxon>Pseudoscourfieldiales</taxon>
        <taxon>Pycnococcaceae</taxon>
        <taxon>Pycnococcus</taxon>
    </lineage>
</organism>
<keyword evidence="2" id="KW-0812">Transmembrane</keyword>
<evidence type="ECO:0000256" key="2">
    <source>
        <dbReference type="SAM" id="Phobius"/>
    </source>
</evidence>
<dbReference type="InterPro" id="IPR036617">
    <property type="entry name" value="BAF_sf"/>
</dbReference>
<keyword evidence="2" id="KW-0472">Membrane</keyword>
<dbReference type="AlphaFoldDB" id="A0A830HVB6"/>
<reference evidence="3" key="1">
    <citation type="submission" date="2020-10" db="EMBL/GenBank/DDBJ databases">
        <title>Unveiling of a novel bifunctional photoreceptor, Dualchrome1, isolated from a cosmopolitan green alga.</title>
        <authorList>
            <person name="Suzuki S."/>
            <person name="Kawachi M."/>
        </authorList>
    </citation>
    <scope>NUCLEOTIDE SEQUENCE</scope>
    <source>
        <strain evidence="3">NIES 2893</strain>
    </source>
</reference>
<dbReference type="SUPFAM" id="SSF47798">
    <property type="entry name" value="Barrier-to-autointegration factor, BAF"/>
    <property type="match status" value="1"/>
</dbReference>
<dbReference type="Pfam" id="PF02961">
    <property type="entry name" value="SAM_BAF"/>
    <property type="match status" value="1"/>
</dbReference>